<name>A0AAV5QMM0_9ASCO</name>
<dbReference type="Proteomes" id="UP001360560">
    <property type="component" value="Unassembled WGS sequence"/>
</dbReference>
<organism evidence="1 2">
    <name type="scientific">Saccharomycopsis crataegensis</name>
    <dbReference type="NCBI Taxonomy" id="43959"/>
    <lineage>
        <taxon>Eukaryota</taxon>
        <taxon>Fungi</taxon>
        <taxon>Dikarya</taxon>
        <taxon>Ascomycota</taxon>
        <taxon>Saccharomycotina</taxon>
        <taxon>Saccharomycetes</taxon>
        <taxon>Saccharomycopsidaceae</taxon>
        <taxon>Saccharomycopsis</taxon>
    </lineage>
</organism>
<gene>
    <name evidence="1" type="ORF">DASC09_027380</name>
</gene>
<proteinExistence type="predicted"/>
<dbReference type="RefSeq" id="XP_064852413.1">
    <property type="nucleotide sequence ID" value="XM_064996341.1"/>
</dbReference>
<accession>A0AAV5QMM0</accession>
<dbReference type="GeneID" id="90073392"/>
<evidence type="ECO:0000313" key="2">
    <source>
        <dbReference type="Proteomes" id="UP001360560"/>
    </source>
</evidence>
<sequence>MSTQNKPYHKKSTATTSVITTTSQTVTQLAVSAIITTSAIAAAKATFSSAPEPNTNHTADPVIEAWYNENNTFQYLFTMPVLSTFFSVLCSFSNHWLANIYTISSVLYSTLDEVIDFHQIPYF</sequence>
<evidence type="ECO:0000313" key="1">
    <source>
        <dbReference type="EMBL" id="GMM35413.1"/>
    </source>
</evidence>
<dbReference type="EMBL" id="BTFZ01000006">
    <property type="protein sequence ID" value="GMM35413.1"/>
    <property type="molecule type" value="Genomic_DNA"/>
</dbReference>
<comment type="caution">
    <text evidence="1">The sequence shown here is derived from an EMBL/GenBank/DDBJ whole genome shotgun (WGS) entry which is preliminary data.</text>
</comment>
<protein>
    <submittedName>
        <fullName evidence="1">Uncharacterized protein</fullName>
    </submittedName>
</protein>
<dbReference type="AlphaFoldDB" id="A0AAV5QMM0"/>
<keyword evidence="2" id="KW-1185">Reference proteome</keyword>
<reference evidence="1 2" key="1">
    <citation type="journal article" date="2023" name="Elife">
        <title>Identification of key yeast species and microbe-microbe interactions impacting larval growth of Drosophila in the wild.</title>
        <authorList>
            <person name="Mure A."/>
            <person name="Sugiura Y."/>
            <person name="Maeda R."/>
            <person name="Honda K."/>
            <person name="Sakurai N."/>
            <person name="Takahashi Y."/>
            <person name="Watada M."/>
            <person name="Katoh T."/>
            <person name="Gotoh A."/>
            <person name="Gotoh Y."/>
            <person name="Taniguchi I."/>
            <person name="Nakamura K."/>
            <person name="Hayashi T."/>
            <person name="Katayama T."/>
            <person name="Uemura T."/>
            <person name="Hattori Y."/>
        </authorList>
    </citation>
    <scope>NUCLEOTIDE SEQUENCE [LARGE SCALE GENOMIC DNA]</scope>
    <source>
        <strain evidence="1 2">SC-9</strain>
    </source>
</reference>